<evidence type="ECO:0000256" key="1">
    <source>
        <dbReference type="ARBA" id="ARBA00022737"/>
    </source>
</evidence>
<protein>
    <submittedName>
        <fullName evidence="5">EF hand domain-containing protein</fullName>
    </submittedName>
</protein>
<feature type="domain" description="EF-hand" evidence="4">
    <location>
        <begin position="344"/>
        <end position="379"/>
    </location>
</feature>
<feature type="region of interest" description="Disordered" evidence="3">
    <location>
        <begin position="54"/>
        <end position="81"/>
    </location>
</feature>
<name>A0AAD4NFL4_9BILA</name>
<evidence type="ECO:0000313" key="6">
    <source>
        <dbReference type="Proteomes" id="UP001201812"/>
    </source>
</evidence>
<dbReference type="Gene3D" id="1.10.238.10">
    <property type="entry name" value="EF-hand"/>
    <property type="match status" value="2"/>
</dbReference>
<keyword evidence="1" id="KW-0677">Repeat</keyword>
<dbReference type="AlphaFoldDB" id="A0AAD4NFL4"/>
<dbReference type="InterPro" id="IPR011992">
    <property type="entry name" value="EF-hand-dom_pair"/>
</dbReference>
<feature type="domain" description="EF-hand" evidence="4">
    <location>
        <begin position="308"/>
        <end position="343"/>
    </location>
</feature>
<dbReference type="Proteomes" id="UP001201812">
    <property type="component" value="Unassembled WGS sequence"/>
</dbReference>
<sequence length="459" mass="50776">MDKNHTADSSLSNYRSLFPQIVARRKSIDKTVLDSRRPSVCSTVILVNDREQQIGDNFEENSPVARELSPSPTDEQKKKSFTSRNIVPKLTKAASTLSASFASPTSIAQQQISTWTSNLIKNKAGGSNKDDISSCRESELAVRTSKNQRSNSTITLESNQNATVISGPRHIAVTALAAQISNERRQQGKFLFMNAVKREVNLELLKQKALATCELFSPPTPSFSSFVVCFSDIRLRKVRVGTSGISSSRRATERGTMFHEEGVVSGNENESRAGSSYGIRNLLSHLNPTAESAGGTLSERLEKSFTKEELRDFQQMFEMFDTDGSGALGNEELKEAIISIGLQANDSEIDEIIREVDEDGNGEIDFEEFCHCMKKSQNLVTRASNEEIARQCFEVFDQDGNGLITENEFVYVAKEVGGFSQELAEFVFHELDISSNGHLSADQFAAIVEDYLLSDNKSE</sequence>
<accession>A0AAD4NFL4</accession>
<reference evidence="5" key="1">
    <citation type="submission" date="2022-01" db="EMBL/GenBank/DDBJ databases">
        <title>Genome Sequence Resource for Two Populations of Ditylenchus destructor, the Migratory Endoparasitic Phytonematode.</title>
        <authorList>
            <person name="Zhang H."/>
            <person name="Lin R."/>
            <person name="Xie B."/>
        </authorList>
    </citation>
    <scope>NUCLEOTIDE SEQUENCE</scope>
    <source>
        <strain evidence="5">BazhouSP</strain>
    </source>
</reference>
<dbReference type="InterPro" id="IPR050145">
    <property type="entry name" value="Centrin_CML-like"/>
</dbReference>
<dbReference type="SUPFAM" id="SSF47473">
    <property type="entry name" value="EF-hand"/>
    <property type="match status" value="1"/>
</dbReference>
<evidence type="ECO:0000256" key="3">
    <source>
        <dbReference type="SAM" id="MobiDB-lite"/>
    </source>
</evidence>
<dbReference type="FunFam" id="1.10.238.10:FF:000355">
    <property type="entry name" value="Uncharacterized calcium-binding protein B0563.7"/>
    <property type="match status" value="1"/>
</dbReference>
<dbReference type="EMBL" id="JAKKPZ010000003">
    <property type="protein sequence ID" value="KAI1723617.1"/>
    <property type="molecule type" value="Genomic_DNA"/>
</dbReference>
<dbReference type="PROSITE" id="PS00018">
    <property type="entry name" value="EF_HAND_1"/>
    <property type="match status" value="3"/>
</dbReference>
<dbReference type="PANTHER" id="PTHR23050">
    <property type="entry name" value="CALCIUM BINDING PROTEIN"/>
    <property type="match status" value="1"/>
</dbReference>
<comment type="caution">
    <text evidence="5">The sequence shown here is derived from an EMBL/GenBank/DDBJ whole genome shotgun (WGS) entry which is preliminary data.</text>
</comment>
<dbReference type="SMART" id="SM00054">
    <property type="entry name" value="EFh"/>
    <property type="match status" value="4"/>
</dbReference>
<feature type="domain" description="EF-hand" evidence="4">
    <location>
        <begin position="384"/>
        <end position="419"/>
    </location>
</feature>
<proteinExistence type="predicted"/>
<evidence type="ECO:0000256" key="2">
    <source>
        <dbReference type="ARBA" id="ARBA00022837"/>
    </source>
</evidence>
<dbReference type="CDD" id="cd00051">
    <property type="entry name" value="EFh"/>
    <property type="match status" value="1"/>
</dbReference>
<dbReference type="GO" id="GO:0005509">
    <property type="term" value="F:calcium ion binding"/>
    <property type="evidence" value="ECO:0007669"/>
    <property type="project" value="InterPro"/>
</dbReference>
<dbReference type="Pfam" id="PF13499">
    <property type="entry name" value="EF-hand_7"/>
    <property type="match status" value="2"/>
</dbReference>
<evidence type="ECO:0000313" key="5">
    <source>
        <dbReference type="EMBL" id="KAI1723617.1"/>
    </source>
</evidence>
<dbReference type="InterPro" id="IPR018247">
    <property type="entry name" value="EF_Hand_1_Ca_BS"/>
</dbReference>
<evidence type="ECO:0000259" key="4">
    <source>
        <dbReference type="PROSITE" id="PS50222"/>
    </source>
</evidence>
<dbReference type="PROSITE" id="PS50222">
    <property type="entry name" value="EF_HAND_2"/>
    <property type="match status" value="3"/>
</dbReference>
<dbReference type="InterPro" id="IPR002048">
    <property type="entry name" value="EF_hand_dom"/>
</dbReference>
<gene>
    <name evidence="5" type="ORF">DdX_03781</name>
</gene>
<keyword evidence="6" id="KW-1185">Reference proteome</keyword>
<organism evidence="5 6">
    <name type="scientific">Ditylenchus destructor</name>
    <dbReference type="NCBI Taxonomy" id="166010"/>
    <lineage>
        <taxon>Eukaryota</taxon>
        <taxon>Metazoa</taxon>
        <taxon>Ecdysozoa</taxon>
        <taxon>Nematoda</taxon>
        <taxon>Chromadorea</taxon>
        <taxon>Rhabditida</taxon>
        <taxon>Tylenchina</taxon>
        <taxon>Tylenchomorpha</taxon>
        <taxon>Sphaerularioidea</taxon>
        <taxon>Anguinidae</taxon>
        <taxon>Anguininae</taxon>
        <taxon>Ditylenchus</taxon>
    </lineage>
</organism>
<keyword evidence="2" id="KW-0106">Calcium</keyword>